<dbReference type="EMBL" id="CALNXK010000003">
    <property type="protein sequence ID" value="CAH3034797.1"/>
    <property type="molecule type" value="Genomic_DNA"/>
</dbReference>
<keyword evidence="3 5" id="KW-0720">Serine protease</keyword>
<evidence type="ECO:0000256" key="5">
    <source>
        <dbReference type="RuleBase" id="RU363034"/>
    </source>
</evidence>
<gene>
    <name evidence="10" type="ORF">PLOB_00025319</name>
</gene>
<dbReference type="PRINTS" id="PR00722">
    <property type="entry name" value="CHYMOTRYPSIN"/>
</dbReference>
<dbReference type="InterPro" id="IPR013320">
    <property type="entry name" value="ConA-like_dom_sf"/>
</dbReference>
<evidence type="ECO:0000259" key="9">
    <source>
        <dbReference type="PROSITE" id="PS50240"/>
    </source>
</evidence>
<dbReference type="CDD" id="cd00190">
    <property type="entry name" value="Tryp_SPc"/>
    <property type="match status" value="1"/>
</dbReference>
<feature type="chain" id="PRO_5045280764" evidence="7">
    <location>
        <begin position="20"/>
        <end position="445"/>
    </location>
</feature>
<dbReference type="InterPro" id="IPR009003">
    <property type="entry name" value="Peptidase_S1_PA"/>
</dbReference>
<dbReference type="InterPro" id="IPR000998">
    <property type="entry name" value="MAM_dom"/>
</dbReference>
<keyword evidence="4" id="KW-1015">Disulfide bond</keyword>
<evidence type="ECO:0000256" key="4">
    <source>
        <dbReference type="ARBA" id="ARBA00023157"/>
    </source>
</evidence>
<feature type="signal peptide" evidence="7">
    <location>
        <begin position="1"/>
        <end position="19"/>
    </location>
</feature>
<keyword evidence="2 5" id="KW-0378">Hydrolase</keyword>
<dbReference type="CDD" id="cd06263">
    <property type="entry name" value="MAM"/>
    <property type="match status" value="1"/>
</dbReference>
<feature type="domain" description="MAM" evidence="8">
    <location>
        <begin position="20"/>
        <end position="170"/>
    </location>
</feature>
<dbReference type="SUPFAM" id="SSF50494">
    <property type="entry name" value="Trypsin-like serine proteases"/>
    <property type="match status" value="1"/>
</dbReference>
<comment type="caution">
    <text evidence="10">The sequence shown here is derived from an EMBL/GenBank/DDBJ whole genome shotgun (WGS) entry which is preliminary data.</text>
</comment>
<accession>A0ABN8MSB1</accession>
<dbReference type="PRINTS" id="PR00020">
    <property type="entry name" value="MAMDOMAIN"/>
</dbReference>
<evidence type="ECO:0000259" key="8">
    <source>
        <dbReference type="PROSITE" id="PS50060"/>
    </source>
</evidence>
<dbReference type="InterPro" id="IPR001254">
    <property type="entry name" value="Trypsin_dom"/>
</dbReference>
<keyword evidence="7" id="KW-0732">Signal</keyword>
<dbReference type="InterPro" id="IPR043504">
    <property type="entry name" value="Peptidase_S1_PA_chymotrypsin"/>
</dbReference>
<dbReference type="Gene3D" id="2.60.120.200">
    <property type="match status" value="1"/>
</dbReference>
<keyword evidence="11" id="KW-1185">Reference proteome</keyword>
<keyword evidence="1 5" id="KW-0645">Protease</keyword>
<dbReference type="PROSITE" id="PS50060">
    <property type="entry name" value="MAM_2"/>
    <property type="match status" value="1"/>
</dbReference>
<dbReference type="Pfam" id="PF00089">
    <property type="entry name" value="Trypsin"/>
    <property type="match status" value="1"/>
</dbReference>
<reference evidence="10 11" key="1">
    <citation type="submission" date="2022-05" db="EMBL/GenBank/DDBJ databases">
        <authorList>
            <consortium name="Genoscope - CEA"/>
            <person name="William W."/>
        </authorList>
    </citation>
    <scope>NUCLEOTIDE SEQUENCE [LARGE SCALE GENOMIC DNA]</scope>
</reference>
<protein>
    <submittedName>
        <fullName evidence="10">Uncharacterized protein</fullName>
    </submittedName>
</protein>
<dbReference type="PROSITE" id="PS50240">
    <property type="entry name" value="TRYPSIN_DOM"/>
    <property type="match status" value="1"/>
</dbReference>
<dbReference type="SUPFAM" id="SSF49899">
    <property type="entry name" value="Concanavalin A-like lectins/glucanases"/>
    <property type="match status" value="1"/>
</dbReference>
<dbReference type="InterPro" id="IPR033116">
    <property type="entry name" value="TRYPSIN_SER"/>
</dbReference>
<evidence type="ECO:0000256" key="1">
    <source>
        <dbReference type="ARBA" id="ARBA00022670"/>
    </source>
</evidence>
<organism evidence="10 11">
    <name type="scientific">Porites lobata</name>
    <dbReference type="NCBI Taxonomy" id="104759"/>
    <lineage>
        <taxon>Eukaryota</taxon>
        <taxon>Metazoa</taxon>
        <taxon>Cnidaria</taxon>
        <taxon>Anthozoa</taxon>
        <taxon>Hexacorallia</taxon>
        <taxon>Scleractinia</taxon>
        <taxon>Fungiina</taxon>
        <taxon>Poritidae</taxon>
        <taxon>Porites</taxon>
    </lineage>
</organism>
<feature type="region of interest" description="Disordered" evidence="6">
    <location>
        <begin position="166"/>
        <end position="198"/>
    </location>
</feature>
<dbReference type="Proteomes" id="UP001159405">
    <property type="component" value="Unassembled WGS sequence"/>
</dbReference>
<dbReference type="PANTHER" id="PTHR24264:SF54">
    <property type="entry name" value="PEPTIDASE S1 DOMAIN-CONTAINING PROTEIN"/>
    <property type="match status" value="1"/>
</dbReference>
<dbReference type="SMART" id="SM00020">
    <property type="entry name" value="Tryp_SPc"/>
    <property type="match status" value="1"/>
</dbReference>
<dbReference type="InterPro" id="IPR018114">
    <property type="entry name" value="TRYPSIN_HIS"/>
</dbReference>
<evidence type="ECO:0000256" key="7">
    <source>
        <dbReference type="SAM" id="SignalP"/>
    </source>
</evidence>
<dbReference type="PANTHER" id="PTHR24264">
    <property type="entry name" value="TRYPSIN-RELATED"/>
    <property type="match status" value="1"/>
</dbReference>
<evidence type="ECO:0000256" key="6">
    <source>
        <dbReference type="SAM" id="MobiDB-lite"/>
    </source>
</evidence>
<name>A0ABN8MSB1_9CNID</name>
<evidence type="ECO:0000313" key="11">
    <source>
        <dbReference type="Proteomes" id="UP001159405"/>
    </source>
</evidence>
<evidence type="ECO:0000313" key="10">
    <source>
        <dbReference type="EMBL" id="CAH3034797.1"/>
    </source>
</evidence>
<dbReference type="SMART" id="SM00137">
    <property type="entry name" value="MAM"/>
    <property type="match status" value="1"/>
</dbReference>
<dbReference type="Gene3D" id="2.40.10.10">
    <property type="entry name" value="Trypsin-like serine proteases"/>
    <property type="match status" value="1"/>
</dbReference>
<dbReference type="PROSITE" id="PS00134">
    <property type="entry name" value="TRYPSIN_HIS"/>
    <property type="match status" value="1"/>
</dbReference>
<proteinExistence type="predicted"/>
<dbReference type="InterPro" id="IPR001314">
    <property type="entry name" value="Peptidase_S1A"/>
</dbReference>
<sequence length="445" mass="48375">MKLAILIVFVVGLVIQVHAFYCNFDRNQCEFVQRRDDKFDWVRKRGVTPSGGTGPESDVSGKGYYMYVEASRRRKGDNAKLELRSGLPTGKTCLSFFYNMHGGHNYMGTLRVLINGETVFQKSGNQGNTWHKAELTYREGISSVVFEGVVGRGYLSDIAIDEIKTETCGEGGGGDGTVPPPSQPSTTTKAPETPLPPFGNCGIRPSTRIVGGVDSSPGDWPWQAMLTSSPNGYVFCGGSLVAPQWLVTASHCVKGTSAASIYVRLGAHKRTDLVGTEQDFRVAKVIMHPFYHKPIGMSHDIALLKLDRPAALNKFVNLVCLPGSVPAPVEGKKCWITGWGMNRPIGGSSPVTLQQASVPIVGRNRCEWAYLGRIHDSMICAGLDRGGIDSCQGDSGGPMVCEEGGRFYLQGVTSWGQGCARPNKYGVYARVKYVMGWLKKEMTSN</sequence>
<evidence type="ECO:0000256" key="2">
    <source>
        <dbReference type="ARBA" id="ARBA00022801"/>
    </source>
</evidence>
<dbReference type="PROSITE" id="PS00135">
    <property type="entry name" value="TRYPSIN_SER"/>
    <property type="match status" value="1"/>
</dbReference>
<evidence type="ECO:0000256" key="3">
    <source>
        <dbReference type="ARBA" id="ARBA00022825"/>
    </source>
</evidence>
<feature type="domain" description="Peptidase S1" evidence="9">
    <location>
        <begin position="209"/>
        <end position="443"/>
    </location>
</feature>
<dbReference type="InterPro" id="IPR050127">
    <property type="entry name" value="Serine_Proteases_S1"/>
</dbReference>
<dbReference type="Pfam" id="PF00629">
    <property type="entry name" value="MAM"/>
    <property type="match status" value="1"/>
</dbReference>